<comment type="similarity">
    <text evidence="1">Belongs to the MreC family.</text>
</comment>
<dbReference type="InterPro" id="IPR055342">
    <property type="entry name" value="MreC_beta-barrel_core"/>
</dbReference>
<proteinExistence type="inferred from homology"/>
<protein>
    <recommendedName>
        <fullName evidence="2">Cell shape-determining protein MreC</fullName>
    </recommendedName>
    <alternativeName>
        <fullName evidence="4">Cell shape protein MreC</fullName>
    </alternativeName>
</protein>
<evidence type="ECO:0000256" key="5">
    <source>
        <dbReference type="SAM" id="Phobius"/>
    </source>
</evidence>
<dbReference type="RefSeq" id="WP_139456893.1">
    <property type="nucleotide sequence ID" value="NZ_VDCH01000011.1"/>
</dbReference>
<dbReference type="Gene3D" id="2.40.10.350">
    <property type="entry name" value="Rod shape-determining protein MreC, domain 2"/>
    <property type="match status" value="1"/>
</dbReference>
<evidence type="ECO:0000256" key="3">
    <source>
        <dbReference type="ARBA" id="ARBA00022960"/>
    </source>
</evidence>
<evidence type="ECO:0000313" key="7">
    <source>
        <dbReference type="EMBL" id="TNJ38943.1"/>
    </source>
</evidence>
<feature type="domain" description="Rod shape-determining protein MreC beta-barrel core" evidence="6">
    <location>
        <begin position="121"/>
        <end position="265"/>
    </location>
</feature>
<sequence length="288" mass="32314">MLTRKTTDVSSFFRFIAKHTAYLYFLLYCSISIMLMQLQRKETLDALRERGLSMNAAISRQFTGATAIFTLERDNRQLFLQNARLFGQLLRQQAALRDASELNAIQATAPQWVGNYKVARVVDRRFSATDNMLIIDAGSRRGIAKDMAVLTPDGLVGRVIEVSPNYAKVLPVINQNFMVSVVSDSTRTSGLLAWRNGHERLAKMEHVPVSSKLLNGERLTTSGYSTFATRGIPVGQIIRISKDKLFYDVDVRLSVDFSSLSWVLVSLAKPSMEKIELMDSPDVPAKEE</sequence>
<keyword evidence="5" id="KW-0812">Transmembrane</keyword>
<comment type="caution">
    <text evidence="7">The sequence shown here is derived from an EMBL/GenBank/DDBJ whole genome shotgun (WGS) entry which is preliminary data.</text>
</comment>
<dbReference type="InterPro" id="IPR042175">
    <property type="entry name" value="Cell/Rod_MreC_2"/>
</dbReference>
<dbReference type="Gene3D" id="2.40.10.340">
    <property type="entry name" value="Rod shape-determining protein MreC, domain 1"/>
    <property type="match status" value="1"/>
</dbReference>
<dbReference type="PANTHER" id="PTHR34138:SF1">
    <property type="entry name" value="CELL SHAPE-DETERMINING PROTEIN MREC"/>
    <property type="match status" value="1"/>
</dbReference>
<name>A0A5C4S609_CHLTI</name>
<dbReference type="Pfam" id="PF04085">
    <property type="entry name" value="MreC"/>
    <property type="match status" value="1"/>
</dbReference>
<reference evidence="7 8" key="1">
    <citation type="submission" date="2019-05" db="EMBL/GenBank/DDBJ databases">
        <title>Draft Whole-Genome sequence of the green sulfur bacterium Chlorobaculum thiosulfatiphilum DSM 249.</title>
        <authorList>
            <person name="Meyer T.E."/>
            <person name="Kyndt J.A."/>
        </authorList>
    </citation>
    <scope>NUCLEOTIDE SEQUENCE [LARGE SCALE GENOMIC DNA]</scope>
    <source>
        <strain evidence="7 8">DSM 249</strain>
    </source>
</reference>
<dbReference type="InterPro" id="IPR042177">
    <property type="entry name" value="Cell/Rod_1"/>
</dbReference>
<dbReference type="EMBL" id="VDCH01000011">
    <property type="protein sequence ID" value="TNJ38943.1"/>
    <property type="molecule type" value="Genomic_DNA"/>
</dbReference>
<dbReference type="GO" id="GO:0008360">
    <property type="term" value="P:regulation of cell shape"/>
    <property type="evidence" value="ECO:0007669"/>
    <property type="project" value="UniProtKB-KW"/>
</dbReference>
<feature type="transmembrane region" description="Helical" evidence="5">
    <location>
        <begin position="21"/>
        <end position="38"/>
    </location>
</feature>
<dbReference type="NCBIfam" id="NF010532">
    <property type="entry name" value="PRK13922.9-3"/>
    <property type="match status" value="1"/>
</dbReference>
<evidence type="ECO:0000256" key="1">
    <source>
        <dbReference type="ARBA" id="ARBA00009369"/>
    </source>
</evidence>
<accession>A0A5C4S609</accession>
<keyword evidence="5" id="KW-1133">Transmembrane helix</keyword>
<dbReference type="PANTHER" id="PTHR34138">
    <property type="entry name" value="CELL SHAPE-DETERMINING PROTEIN MREC"/>
    <property type="match status" value="1"/>
</dbReference>
<dbReference type="GO" id="GO:0005886">
    <property type="term" value="C:plasma membrane"/>
    <property type="evidence" value="ECO:0007669"/>
    <property type="project" value="TreeGrafter"/>
</dbReference>
<dbReference type="Proteomes" id="UP000308271">
    <property type="component" value="Unassembled WGS sequence"/>
</dbReference>
<gene>
    <name evidence="7" type="primary">mreC</name>
    <name evidence="7" type="ORF">FGF66_06670</name>
</gene>
<dbReference type="OrthoDB" id="9811827at2"/>
<organism evidence="7 8">
    <name type="scientific">Chlorobaculum thiosulfatiphilum</name>
    <name type="common">Chlorobium limicola f.sp. thiosulfatophilum</name>
    <dbReference type="NCBI Taxonomy" id="115852"/>
    <lineage>
        <taxon>Bacteria</taxon>
        <taxon>Pseudomonadati</taxon>
        <taxon>Chlorobiota</taxon>
        <taxon>Chlorobiia</taxon>
        <taxon>Chlorobiales</taxon>
        <taxon>Chlorobiaceae</taxon>
        <taxon>Chlorobaculum</taxon>
    </lineage>
</organism>
<evidence type="ECO:0000313" key="8">
    <source>
        <dbReference type="Proteomes" id="UP000308271"/>
    </source>
</evidence>
<keyword evidence="3" id="KW-0133">Cell shape</keyword>
<keyword evidence="5" id="KW-0472">Membrane</keyword>
<keyword evidence="8" id="KW-1185">Reference proteome</keyword>
<dbReference type="AlphaFoldDB" id="A0A5C4S609"/>
<dbReference type="InterPro" id="IPR007221">
    <property type="entry name" value="MreC"/>
</dbReference>
<evidence type="ECO:0000259" key="6">
    <source>
        <dbReference type="Pfam" id="PF04085"/>
    </source>
</evidence>
<evidence type="ECO:0000256" key="2">
    <source>
        <dbReference type="ARBA" id="ARBA00013855"/>
    </source>
</evidence>
<evidence type="ECO:0000256" key="4">
    <source>
        <dbReference type="ARBA" id="ARBA00032089"/>
    </source>
</evidence>